<dbReference type="InterPro" id="IPR017884">
    <property type="entry name" value="SANT_dom"/>
</dbReference>
<dbReference type="FunFam" id="1.10.10.60:FF:000023">
    <property type="entry name" value="protein REVEILLE 6 isoform X1"/>
    <property type="match status" value="1"/>
</dbReference>
<evidence type="ECO:0000256" key="4">
    <source>
        <dbReference type="ARBA" id="ARBA00023163"/>
    </source>
</evidence>
<feature type="region of interest" description="Disordered" evidence="6">
    <location>
        <begin position="75"/>
        <end position="97"/>
    </location>
</feature>
<keyword evidence="11" id="KW-1185">Reference proteome</keyword>
<feature type="compositionally biased region" description="Basic residues" evidence="6">
    <location>
        <begin position="86"/>
        <end position="97"/>
    </location>
</feature>
<dbReference type="Gene3D" id="1.10.10.60">
    <property type="entry name" value="Homeodomain-like"/>
    <property type="match status" value="1"/>
</dbReference>
<dbReference type="GO" id="GO:0005634">
    <property type="term" value="C:nucleus"/>
    <property type="evidence" value="ECO:0007669"/>
    <property type="project" value="UniProtKB-SubCell"/>
</dbReference>
<sequence length="332" mass="38060">MVAEAKVRKPYTITKQREKWTEEEHQKFLEALKLYGRAWRQIEEHVGTKTAIQIRSHAQKFFAKVARESCFDAEGSLDPIEIPPPRPKKKPLHPYPRKRVPHRAEVDECENYSPTSVLSPDKFESSNVSEIHKSRISPPSSCADNDALSSADLFLAENKNENENENENENKFELCTQETESCTRESYTTSIKLFGKTVVIRDTQKQSLEASNKLDSRDVSGFVYDNANYSPMEYKHDMPWYSWYTSPFYSSSACKKTDKEDFSDYPFEKAIKDEELKTEGSLVSDGADSNGLFGYGNNKIGIGFVPYKRCLSERDDKSFLQGRDCQRARVCS</sequence>
<keyword evidence="5" id="KW-0539">Nucleus</keyword>
<gene>
    <name evidence="10" type="ORF">MIMGU_mgv1a024824mg</name>
</gene>
<dbReference type="EMBL" id="KI632211">
    <property type="protein sequence ID" value="EYU22283.1"/>
    <property type="molecule type" value="Genomic_DNA"/>
</dbReference>
<organism evidence="10 11">
    <name type="scientific">Erythranthe guttata</name>
    <name type="common">Yellow monkey flower</name>
    <name type="synonym">Mimulus guttatus</name>
    <dbReference type="NCBI Taxonomy" id="4155"/>
    <lineage>
        <taxon>Eukaryota</taxon>
        <taxon>Viridiplantae</taxon>
        <taxon>Streptophyta</taxon>
        <taxon>Embryophyta</taxon>
        <taxon>Tracheophyta</taxon>
        <taxon>Spermatophyta</taxon>
        <taxon>Magnoliopsida</taxon>
        <taxon>eudicotyledons</taxon>
        <taxon>Gunneridae</taxon>
        <taxon>Pentapetalae</taxon>
        <taxon>asterids</taxon>
        <taxon>lamiids</taxon>
        <taxon>Lamiales</taxon>
        <taxon>Phrymaceae</taxon>
        <taxon>Erythranthe</taxon>
    </lineage>
</organism>
<evidence type="ECO:0000259" key="8">
    <source>
        <dbReference type="PROSITE" id="PS51293"/>
    </source>
</evidence>
<dbReference type="STRING" id="4155.A0A022Q4Z1"/>
<evidence type="ECO:0000313" key="10">
    <source>
        <dbReference type="EMBL" id="EYU22283.1"/>
    </source>
</evidence>
<dbReference type="PANTHER" id="PTHR12802:SF155">
    <property type="entry name" value="DEUBIQUITINASE MYSM1"/>
    <property type="match status" value="1"/>
</dbReference>
<dbReference type="AlphaFoldDB" id="A0A022Q4Z1"/>
<dbReference type="PROSITE" id="PS50090">
    <property type="entry name" value="MYB_LIKE"/>
    <property type="match status" value="1"/>
</dbReference>
<dbReference type="Proteomes" id="UP000030748">
    <property type="component" value="Unassembled WGS sequence"/>
</dbReference>
<evidence type="ECO:0000259" key="7">
    <source>
        <dbReference type="PROSITE" id="PS50090"/>
    </source>
</evidence>
<evidence type="ECO:0000256" key="2">
    <source>
        <dbReference type="ARBA" id="ARBA00023015"/>
    </source>
</evidence>
<evidence type="ECO:0000259" key="9">
    <source>
        <dbReference type="PROSITE" id="PS51294"/>
    </source>
</evidence>
<dbReference type="InterPro" id="IPR017930">
    <property type="entry name" value="Myb_dom"/>
</dbReference>
<dbReference type="InterPro" id="IPR006447">
    <property type="entry name" value="Myb_dom_plants"/>
</dbReference>
<keyword evidence="3" id="KW-0238">DNA-binding</keyword>
<dbReference type="InterPro" id="IPR009057">
    <property type="entry name" value="Homeodomain-like_sf"/>
</dbReference>
<accession>A0A022Q4Z1</accession>
<reference evidence="10 11" key="1">
    <citation type="journal article" date="2013" name="Proc. Natl. Acad. Sci. U.S.A.">
        <title>Fine-scale variation in meiotic recombination in Mimulus inferred from population shotgun sequencing.</title>
        <authorList>
            <person name="Hellsten U."/>
            <person name="Wright K.M."/>
            <person name="Jenkins J."/>
            <person name="Shu S."/>
            <person name="Yuan Y."/>
            <person name="Wessler S.R."/>
            <person name="Schmutz J."/>
            <person name="Willis J.H."/>
            <person name="Rokhsar D.S."/>
        </authorList>
    </citation>
    <scope>NUCLEOTIDE SEQUENCE [LARGE SCALE GENOMIC DNA]</scope>
    <source>
        <strain evidence="11">cv. DUN x IM62</strain>
    </source>
</reference>
<dbReference type="SUPFAM" id="SSF46689">
    <property type="entry name" value="Homeodomain-like"/>
    <property type="match status" value="1"/>
</dbReference>
<keyword evidence="4" id="KW-0804">Transcription</keyword>
<dbReference type="GO" id="GO:0010468">
    <property type="term" value="P:regulation of gene expression"/>
    <property type="evidence" value="ECO:0007669"/>
    <property type="project" value="UniProtKB-ARBA"/>
</dbReference>
<evidence type="ECO:0000256" key="6">
    <source>
        <dbReference type="SAM" id="MobiDB-lite"/>
    </source>
</evidence>
<evidence type="ECO:0000256" key="5">
    <source>
        <dbReference type="ARBA" id="ARBA00023242"/>
    </source>
</evidence>
<dbReference type="SMART" id="SM00717">
    <property type="entry name" value="SANT"/>
    <property type="match status" value="1"/>
</dbReference>
<dbReference type="eggNOG" id="KOG0724">
    <property type="taxonomic scope" value="Eukaryota"/>
</dbReference>
<dbReference type="NCBIfam" id="TIGR01557">
    <property type="entry name" value="myb_SHAQKYF"/>
    <property type="match status" value="1"/>
</dbReference>
<name>A0A022Q4Z1_ERYGU</name>
<comment type="subcellular location">
    <subcellularLocation>
        <location evidence="1">Nucleus</location>
    </subcellularLocation>
</comment>
<dbReference type="PROSITE" id="PS51294">
    <property type="entry name" value="HTH_MYB"/>
    <property type="match status" value="1"/>
</dbReference>
<feature type="domain" description="HTH myb-type" evidence="9">
    <location>
        <begin position="12"/>
        <end position="66"/>
    </location>
</feature>
<feature type="domain" description="SANT" evidence="8">
    <location>
        <begin position="15"/>
        <end position="66"/>
    </location>
</feature>
<evidence type="ECO:0000256" key="1">
    <source>
        <dbReference type="ARBA" id="ARBA00004123"/>
    </source>
</evidence>
<dbReference type="GO" id="GO:0003677">
    <property type="term" value="F:DNA binding"/>
    <property type="evidence" value="ECO:0007669"/>
    <property type="project" value="UniProtKB-KW"/>
</dbReference>
<keyword evidence="2" id="KW-0805">Transcription regulation</keyword>
<dbReference type="Pfam" id="PF00249">
    <property type="entry name" value="Myb_DNA-binding"/>
    <property type="match status" value="1"/>
</dbReference>
<dbReference type="CDD" id="cd00167">
    <property type="entry name" value="SANT"/>
    <property type="match status" value="1"/>
</dbReference>
<dbReference type="PROSITE" id="PS51293">
    <property type="entry name" value="SANT"/>
    <property type="match status" value="1"/>
</dbReference>
<feature type="domain" description="Myb-like" evidence="7">
    <location>
        <begin position="12"/>
        <end position="62"/>
    </location>
</feature>
<evidence type="ECO:0000313" key="11">
    <source>
        <dbReference type="Proteomes" id="UP000030748"/>
    </source>
</evidence>
<dbReference type="PANTHER" id="PTHR12802">
    <property type="entry name" value="SWI/SNF COMPLEX-RELATED"/>
    <property type="match status" value="1"/>
</dbReference>
<dbReference type="InterPro" id="IPR001005">
    <property type="entry name" value="SANT/Myb"/>
</dbReference>
<proteinExistence type="predicted"/>
<evidence type="ECO:0000256" key="3">
    <source>
        <dbReference type="ARBA" id="ARBA00023125"/>
    </source>
</evidence>
<protein>
    <submittedName>
        <fullName evidence="10">Uncharacterized protein</fullName>
    </submittedName>
</protein>